<evidence type="ECO:0000256" key="4">
    <source>
        <dbReference type="ARBA" id="ARBA00022692"/>
    </source>
</evidence>
<evidence type="ECO:0000313" key="11">
    <source>
        <dbReference type="Proteomes" id="UP000292424"/>
    </source>
</evidence>
<dbReference type="AlphaFoldDB" id="A0A5P2G3M7"/>
<dbReference type="EMBL" id="CP044016">
    <property type="protein sequence ID" value="QES89807.1"/>
    <property type="molecule type" value="Genomic_DNA"/>
</dbReference>
<dbReference type="Gene3D" id="2.170.130.10">
    <property type="entry name" value="TonB-dependent receptor, plug domain"/>
    <property type="match status" value="1"/>
</dbReference>
<keyword evidence="11" id="KW-1185">Reference proteome</keyword>
<evidence type="ECO:0000256" key="7">
    <source>
        <dbReference type="PROSITE-ProRule" id="PRU01360"/>
    </source>
</evidence>
<evidence type="ECO:0000256" key="5">
    <source>
        <dbReference type="ARBA" id="ARBA00023136"/>
    </source>
</evidence>
<keyword evidence="8" id="KW-0732">Signal</keyword>
<evidence type="ECO:0000313" key="10">
    <source>
        <dbReference type="EMBL" id="QES89807.1"/>
    </source>
</evidence>
<reference evidence="10 11" key="1">
    <citation type="submission" date="2019-09" db="EMBL/GenBank/DDBJ databases">
        <title>Complete genome sequence of Arachidicoccus sp. B3-10 isolated from apple orchard soil.</title>
        <authorList>
            <person name="Kim H.S."/>
            <person name="Han K.-I."/>
            <person name="Suh M.K."/>
            <person name="Lee K.C."/>
            <person name="Eom M.K."/>
            <person name="Kim J.-S."/>
            <person name="Kang S.W."/>
            <person name="Sin Y."/>
            <person name="Lee J.-S."/>
        </authorList>
    </citation>
    <scope>NUCLEOTIDE SEQUENCE [LARGE SCALE GENOMIC DNA]</scope>
    <source>
        <strain evidence="10 11">B3-10</strain>
    </source>
</reference>
<dbReference type="InterPro" id="IPR023996">
    <property type="entry name" value="TonB-dep_OMP_SusC/RagA"/>
</dbReference>
<evidence type="ECO:0000256" key="3">
    <source>
        <dbReference type="ARBA" id="ARBA00022452"/>
    </source>
</evidence>
<evidence type="ECO:0000256" key="1">
    <source>
        <dbReference type="ARBA" id="ARBA00004571"/>
    </source>
</evidence>
<dbReference type="InterPro" id="IPR037066">
    <property type="entry name" value="Plug_dom_sf"/>
</dbReference>
<keyword evidence="5 7" id="KW-0472">Membrane</keyword>
<gene>
    <name evidence="10" type="ORF">E0W69_014440</name>
</gene>
<dbReference type="SUPFAM" id="SSF56935">
    <property type="entry name" value="Porins"/>
    <property type="match status" value="1"/>
</dbReference>
<evidence type="ECO:0000256" key="8">
    <source>
        <dbReference type="SAM" id="SignalP"/>
    </source>
</evidence>
<evidence type="ECO:0000256" key="6">
    <source>
        <dbReference type="ARBA" id="ARBA00023237"/>
    </source>
</evidence>
<comment type="subcellular location">
    <subcellularLocation>
        <location evidence="1 7">Cell outer membrane</location>
        <topology evidence="1 7">Multi-pass membrane protein</topology>
    </subcellularLocation>
</comment>
<feature type="chain" id="PRO_5024422841" evidence="8">
    <location>
        <begin position="25"/>
        <end position="1055"/>
    </location>
</feature>
<proteinExistence type="inferred from homology"/>
<organism evidence="10 11">
    <name type="scientific">Rhizosphaericola mali</name>
    <dbReference type="NCBI Taxonomy" id="2545455"/>
    <lineage>
        <taxon>Bacteria</taxon>
        <taxon>Pseudomonadati</taxon>
        <taxon>Bacteroidota</taxon>
        <taxon>Chitinophagia</taxon>
        <taxon>Chitinophagales</taxon>
        <taxon>Chitinophagaceae</taxon>
        <taxon>Rhizosphaericola</taxon>
    </lineage>
</organism>
<dbReference type="Proteomes" id="UP000292424">
    <property type="component" value="Chromosome"/>
</dbReference>
<dbReference type="InterPro" id="IPR039426">
    <property type="entry name" value="TonB-dep_rcpt-like"/>
</dbReference>
<feature type="domain" description="TonB-dependent receptor plug" evidence="9">
    <location>
        <begin position="126"/>
        <end position="230"/>
    </location>
</feature>
<dbReference type="Gene3D" id="2.40.170.20">
    <property type="entry name" value="TonB-dependent receptor, beta-barrel domain"/>
    <property type="match status" value="1"/>
</dbReference>
<keyword evidence="3 7" id="KW-1134">Transmembrane beta strand</keyword>
<name>A0A5P2G3M7_9BACT</name>
<dbReference type="KEGG" id="arac:E0W69_014440"/>
<dbReference type="OrthoDB" id="609136at2"/>
<dbReference type="NCBIfam" id="TIGR04056">
    <property type="entry name" value="OMP_RagA_SusC"/>
    <property type="match status" value="1"/>
</dbReference>
<dbReference type="Pfam" id="PF13715">
    <property type="entry name" value="CarbopepD_reg_2"/>
    <property type="match status" value="1"/>
</dbReference>
<accession>A0A5P2G3M7</accession>
<dbReference type="RefSeq" id="WP_131330765.1">
    <property type="nucleotide sequence ID" value="NZ_CP044016.1"/>
</dbReference>
<dbReference type="InterPro" id="IPR036942">
    <property type="entry name" value="Beta-barrel_TonB_sf"/>
</dbReference>
<protein>
    <submittedName>
        <fullName evidence="10">SusC/RagA family TonB-linked outer membrane protein</fullName>
    </submittedName>
</protein>
<sequence length="1055" mass="115365">MRIQKGIIRALMPLGLFVSIGAFAQKKEITGTVYSGKDSLPLVGASITIPGTSIGAATNEQGQFTIQVPNSMSHILITTMGYDSKKLSINDLAKLSKIYLRENLDTAMNEVVVTAAGVRVKKIQQGFTSTTIGSKSINQARPTSLASALAGKVPGLQVMATSGGVNPSYRITLRGARSLTGNNEPLLILDNTIVTFEMLSNINPEDIDNVNVLNGSGAVALYGSQASNGALIVTTKRAKNGTSSIHLDNTLTFEHVAYMPKMQTEYGQGGSGYGTDSNGEPFYSPVENESYGPKFDGSTKDIGYALENGDQLTGPYSYFKDRSKFWQTGVSNQTNFSLSSADDKSSTYISGQFLKSSTTIAWDKFSRASIRLNGSRKIGNSNKVSINYNVGYTANRYNTTSAGSSVYDSYLNMPGNIPITMFKDWQNNEYANPNGYYNPWYQNPYFQAANNRAIQGNDYLTGSFEIHYKPLHWLEIMSNTGYTMRSYTDHAYTNSFDYTDYAKTISGGSKTNITGSDNEGSLYQDQIVQNLKALANTHIGDVTINAIVGASVQHDYQKNLNAAINGLVQSGLYNLANTLNFPSASNSQYQANQIGAYYDVQLGYKDYLFLHTTGRQDRVSVLDPDNRTFFYPSVDASYVLTKAVKAFQNINWLNNWKIRASWSKVGQVNLGPLANPFGAYSLLPVYSQGGGYPYNGVAGYQVSSSLVQADLKPEFTKGWEAGTDFSLFHGFATGSITYFSTRTTNQTVTTSISNATGFSSLLTNAGKVASQGLETQLTIVPVDNATWTVSLSGNYTYNNNKVLAIPNGLQNLQLSSSGTAGSYAIPGYQFPEIMGYDYERHNGKVVVDSKTGMPEVNPNIVALGNANARNIIGFTPSFRYKAFTLNATIEYRGGYKRFNNLGPDMDWSGMGIRTVEFNRQRFVFPNSTYQNASGAWVDNNSVVIAENGNGNGGFWTDATENMNVTSNYVTNGAFWKVREVSLVYTVPQSFLEKTKTFKSASISFVGRNLFLWMPKDNIYTDPDFSDGGTTSNGIGLTGFEYPPSRYYGFNISLNF</sequence>
<evidence type="ECO:0000259" key="9">
    <source>
        <dbReference type="Pfam" id="PF07715"/>
    </source>
</evidence>
<dbReference type="InterPro" id="IPR008969">
    <property type="entry name" value="CarboxyPept-like_regulatory"/>
</dbReference>
<keyword evidence="2 7" id="KW-0813">Transport</keyword>
<evidence type="ECO:0000256" key="2">
    <source>
        <dbReference type="ARBA" id="ARBA00022448"/>
    </source>
</evidence>
<comment type="similarity">
    <text evidence="7">Belongs to the TonB-dependent receptor family.</text>
</comment>
<dbReference type="PROSITE" id="PS52016">
    <property type="entry name" value="TONB_DEPENDENT_REC_3"/>
    <property type="match status" value="1"/>
</dbReference>
<dbReference type="Pfam" id="PF07715">
    <property type="entry name" value="Plug"/>
    <property type="match status" value="1"/>
</dbReference>
<dbReference type="SUPFAM" id="SSF49464">
    <property type="entry name" value="Carboxypeptidase regulatory domain-like"/>
    <property type="match status" value="1"/>
</dbReference>
<feature type="signal peptide" evidence="8">
    <location>
        <begin position="1"/>
        <end position="24"/>
    </location>
</feature>
<dbReference type="InterPro" id="IPR012910">
    <property type="entry name" value="Plug_dom"/>
</dbReference>
<dbReference type="Gene3D" id="2.60.40.1120">
    <property type="entry name" value="Carboxypeptidase-like, regulatory domain"/>
    <property type="match status" value="1"/>
</dbReference>
<keyword evidence="4 7" id="KW-0812">Transmembrane</keyword>
<keyword evidence="6 7" id="KW-0998">Cell outer membrane</keyword>
<dbReference type="GO" id="GO:0009279">
    <property type="term" value="C:cell outer membrane"/>
    <property type="evidence" value="ECO:0007669"/>
    <property type="project" value="UniProtKB-SubCell"/>
</dbReference>